<gene>
    <name evidence="1" type="ORF">DVJ83_17620</name>
</gene>
<dbReference type="Proteomes" id="UP000253744">
    <property type="component" value="Plasmid pDrdI"/>
</dbReference>
<reference evidence="1 2" key="1">
    <citation type="submission" date="2018-07" db="EMBL/GenBank/DDBJ databases">
        <title>Complete Genome and Methylome Analysis of Deinococcus wulumuqiensis NEB 479.</title>
        <authorList>
            <person name="Fomenkov A."/>
            <person name="Luyten Y."/>
            <person name="Vincze T."/>
            <person name="Anton B.P."/>
            <person name="Clark T."/>
            <person name="Roberts R.J."/>
            <person name="Morgan R.D."/>
        </authorList>
    </citation>
    <scope>NUCLEOTIDE SEQUENCE [LARGE SCALE GENOMIC DNA]</scope>
    <source>
        <strain evidence="1 2">NEB 479</strain>
        <plasmid evidence="2">Plasmid pdrdi</plasmid>
    </source>
</reference>
<dbReference type="EMBL" id="CP031163">
    <property type="protein sequence ID" value="AXH00926.1"/>
    <property type="molecule type" value="Genomic_DNA"/>
</dbReference>
<dbReference type="AlphaFoldDB" id="A0A345IMK3"/>
<evidence type="ECO:0000313" key="2">
    <source>
        <dbReference type="Proteomes" id="UP000253744"/>
    </source>
</evidence>
<accession>A0A345IMK3</accession>
<name>A0A345IMK3_9DEIO</name>
<organism evidence="1 2">
    <name type="scientific">Deinococcus wulumuqiensis</name>
    <dbReference type="NCBI Taxonomy" id="980427"/>
    <lineage>
        <taxon>Bacteria</taxon>
        <taxon>Thermotogati</taxon>
        <taxon>Deinococcota</taxon>
        <taxon>Deinococci</taxon>
        <taxon>Deinococcales</taxon>
        <taxon>Deinococcaceae</taxon>
        <taxon>Deinococcus</taxon>
    </lineage>
</organism>
<geneLocation type="plasmid" evidence="2">
    <name>pdrdi</name>
</geneLocation>
<dbReference type="KEGG" id="dwu:DVJ83_17620"/>
<sequence length="117" mass="12503">MSLQGEGTPQPVADFARLRASGATDFFADVLQLDFENERTELHGRLTHNFGTSGTPLDAPLEYAVITTPGSAAIALDAGDETRISVVVELQGGTPVLLVYDAGDHDPRIITELRLNP</sequence>
<evidence type="ECO:0000313" key="1">
    <source>
        <dbReference type="EMBL" id="AXH00926.1"/>
    </source>
</evidence>
<dbReference type="RefSeq" id="WP_114673574.1">
    <property type="nucleotide sequence ID" value="NZ_CP031163.1"/>
</dbReference>
<proteinExistence type="predicted"/>
<protein>
    <submittedName>
        <fullName evidence="1">Uncharacterized protein</fullName>
    </submittedName>
</protein>
<keyword evidence="1" id="KW-0614">Plasmid</keyword>